<keyword evidence="4" id="KW-0255">Endonuclease</keyword>
<dbReference type="GO" id="GO:0016787">
    <property type="term" value="F:hydrolase activity"/>
    <property type="evidence" value="ECO:0007669"/>
    <property type="project" value="UniProtKB-KW"/>
</dbReference>
<organism evidence="7 8">
    <name type="scientific">Rousettus aegyptiacus</name>
    <name type="common">Egyptian fruit bat</name>
    <name type="synonym">Pteropus aegyptiacus</name>
    <dbReference type="NCBI Taxonomy" id="9407"/>
    <lineage>
        <taxon>Eukaryota</taxon>
        <taxon>Metazoa</taxon>
        <taxon>Chordata</taxon>
        <taxon>Craniata</taxon>
        <taxon>Vertebrata</taxon>
        <taxon>Euteleostomi</taxon>
        <taxon>Mammalia</taxon>
        <taxon>Eutheria</taxon>
        <taxon>Laurasiatheria</taxon>
        <taxon>Chiroptera</taxon>
        <taxon>Yinpterochiroptera</taxon>
        <taxon>Pteropodoidea</taxon>
        <taxon>Pteropodidae</taxon>
        <taxon>Rousettinae</taxon>
        <taxon>Rousettus</taxon>
    </lineage>
</organism>
<protein>
    <recommendedName>
        <fullName evidence="6">Murine leukemia virus integrase C-terminal domain-containing protein</fullName>
    </recommendedName>
</protein>
<dbReference type="Proteomes" id="UP000593571">
    <property type="component" value="Unassembled WGS sequence"/>
</dbReference>
<dbReference type="EMBL" id="JACASE010000013">
    <property type="protein sequence ID" value="KAF6418711.1"/>
    <property type="molecule type" value="Genomic_DNA"/>
</dbReference>
<name>A0A7J8D6C0_ROUAE</name>
<evidence type="ECO:0000256" key="4">
    <source>
        <dbReference type="ARBA" id="ARBA00022759"/>
    </source>
</evidence>
<dbReference type="GO" id="GO:0004519">
    <property type="term" value="F:endonuclease activity"/>
    <property type="evidence" value="ECO:0007669"/>
    <property type="project" value="UniProtKB-KW"/>
</dbReference>
<keyword evidence="5" id="KW-0378">Hydrolase</keyword>
<evidence type="ECO:0000256" key="1">
    <source>
        <dbReference type="ARBA" id="ARBA00022679"/>
    </source>
</evidence>
<evidence type="ECO:0000313" key="8">
    <source>
        <dbReference type="Proteomes" id="UP000593571"/>
    </source>
</evidence>
<dbReference type="Pfam" id="PF18697">
    <property type="entry name" value="MLVIN_C"/>
    <property type="match status" value="1"/>
</dbReference>
<evidence type="ECO:0000256" key="5">
    <source>
        <dbReference type="ARBA" id="ARBA00022801"/>
    </source>
</evidence>
<evidence type="ECO:0000259" key="6">
    <source>
        <dbReference type="Pfam" id="PF18697"/>
    </source>
</evidence>
<dbReference type="Gene3D" id="2.30.30.850">
    <property type="match status" value="1"/>
</dbReference>
<dbReference type="GO" id="GO:0016779">
    <property type="term" value="F:nucleotidyltransferase activity"/>
    <property type="evidence" value="ECO:0007669"/>
    <property type="project" value="UniProtKB-KW"/>
</dbReference>
<dbReference type="AlphaFoldDB" id="A0A7J8D6C0"/>
<keyword evidence="8" id="KW-1185">Reference proteome</keyword>
<evidence type="ECO:0000256" key="2">
    <source>
        <dbReference type="ARBA" id="ARBA00022695"/>
    </source>
</evidence>
<reference evidence="7 8" key="1">
    <citation type="journal article" date="2020" name="Nature">
        <title>Six reference-quality genomes reveal evolution of bat adaptations.</title>
        <authorList>
            <person name="Jebb D."/>
            <person name="Huang Z."/>
            <person name="Pippel M."/>
            <person name="Hughes G.M."/>
            <person name="Lavrichenko K."/>
            <person name="Devanna P."/>
            <person name="Winkler S."/>
            <person name="Jermiin L.S."/>
            <person name="Skirmuntt E.C."/>
            <person name="Katzourakis A."/>
            <person name="Burkitt-Gray L."/>
            <person name="Ray D.A."/>
            <person name="Sullivan K.A.M."/>
            <person name="Roscito J.G."/>
            <person name="Kirilenko B.M."/>
            <person name="Davalos L.M."/>
            <person name="Corthals A.P."/>
            <person name="Power M.L."/>
            <person name="Jones G."/>
            <person name="Ransome R.D."/>
            <person name="Dechmann D.K.N."/>
            <person name="Locatelli A.G."/>
            <person name="Puechmaille S.J."/>
            <person name="Fedrigo O."/>
            <person name="Jarvis E.D."/>
            <person name="Hiller M."/>
            <person name="Vernes S.C."/>
            <person name="Myers E.W."/>
            <person name="Teeling E.C."/>
        </authorList>
    </citation>
    <scope>NUCLEOTIDE SEQUENCE [LARGE SCALE GENOMIC DNA]</scope>
    <source>
        <strain evidence="7">MRouAeg1</strain>
        <tissue evidence="7">Muscle</tissue>
    </source>
</reference>
<proteinExistence type="predicted"/>
<feature type="domain" description="Murine leukemia virus integrase C-terminal" evidence="6">
    <location>
        <begin position="51"/>
        <end position="106"/>
    </location>
</feature>
<keyword evidence="2" id="KW-0548">Nucleotidyltransferase</keyword>
<keyword evidence="3" id="KW-0540">Nuclease</keyword>
<evidence type="ECO:0000313" key="7">
    <source>
        <dbReference type="EMBL" id="KAF6418711.1"/>
    </source>
</evidence>
<keyword evidence="1" id="KW-0808">Transferase</keyword>
<accession>A0A7J8D6C0</accession>
<sequence length="134" mass="15216">MFGRPPPLLLKLGEEKVTEVKSSQALHITWQETHQLVPATRTTAQHPVQPHNHAPGGWIWVRKVQPASFEPHWDRPFSVILTTPIAIKAAGRRHWIHHTKIKAAHPPQTSEQCTLHRTEDPLKIRLSRVQSGPS</sequence>
<comment type="caution">
    <text evidence="7">The sequence shown here is derived from an EMBL/GenBank/DDBJ whole genome shotgun (WGS) entry which is preliminary data.</text>
</comment>
<evidence type="ECO:0000256" key="3">
    <source>
        <dbReference type="ARBA" id="ARBA00022722"/>
    </source>
</evidence>
<dbReference type="InterPro" id="IPR040643">
    <property type="entry name" value="MLVIN_C"/>
</dbReference>
<gene>
    <name evidence="7" type="ORF">HJG63_008746</name>
</gene>